<feature type="region of interest" description="Disordered" evidence="1">
    <location>
        <begin position="99"/>
        <end position="182"/>
    </location>
</feature>
<organism evidence="4 5">
    <name type="scientific">Pontibacter amylolyticus</name>
    <dbReference type="NCBI Taxonomy" id="1424080"/>
    <lineage>
        <taxon>Bacteria</taxon>
        <taxon>Pseudomonadati</taxon>
        <taxon>Bacteroidota</taxon>
        <taxon>Cytophagia</taxon>
        <taxon>Cytophagales</taxon>
        <taxon>Hymenobacteraceae</taxon>
        <taxon>Pontibacter</taxon>
    </lineage>
</organism>
<name>A0ABQ1W9M2_9BACT</name>
<protein>
    <recommendedName>
        <fullName evidence="3">LysM domain-containing protein</fullName>
    </recommendedName>
</protein>
<evidence type="ECO:0000313" key="4">
    <source>
        <dbReference type="EMBL" id="GGG19723.1"/>
    </source>
</evidence>
<dbReference type="CDD" id="cd00118">
    <property type="entry name" value="LysM"/>
    <property type="match status" value="1"/>
</dbReference>
<accession>A0ABQ1W9M2</accession>
<proteinExistence type="predicted"/>
<evidence type="ECO:0000256" key="2">
    <source>
        <dbReference type="SAM" id="SignalP"/>
    </source>
</evidence>
<dbReference type="SUPFAM" id="SSF54106">
    <property type="entry name" value="LysM domain"/>
    <property type="match status" value="1"/>
</dbReference>
<dbReference type="Gene3D" id="3.10.350.10">
    <property type="entry name" value="LysM domain"/>
    <property type="match status" value="1"/>
</dbReference>
<feature type="domain" description="LysM" evidence="3">
    <location>
        <begin position="43"/>
        <end position="89"/>
    </location>
</feature>
<sequence length="423" mass="46605">MRAVVKCALTVAILFVLFAFNQAGATPVASAFSIPGQSAAADTTYLVQQGDTYYSLSRRFSIPLDSLQKWNGTQLQMGQTLYLTRRGAKGNAVAAKTAAATGQQTSAAKTPAAVSKQPAGTTAQTPAKQTTPAKQPATAKAEPQTARPATTPPAQSAKAVSATNTTGPARTQVSTSAAASTLPTLESKEKQRILVVPFDPYLYFSDADDEIARHSKIPRQNVRHVFRGRLNALLAPEGYETINLLGGVYRDSVSELSTLYRSLSYGYQDNKQSRYNHQPTIKSKERENALDWVKRKKNDLNIKGGQPATVPVAQDENKHFGVKVKDPKFFSHFNGQYGIDYYVFINQFEVKTNYENCLDRATWNYERDFLVHYSIYNSQGELVSGNKVKVPYQSNMNDVQRIVSDNMPNMAKRVLADLPQAQK</sequence>
<dbReference type="Pfam" id="PF01476">
    <property type="entry name" value="LysM"/>
    <property type="match status" value="1"/>
</dbReference>
<comment type="caution">
    <text evidence="4">The sequence shown here is derived from an EMBL/GenBank/DDBJ whole genome shotgun (WGS) entry which is preliminary data.</text>
</comment>
<dbReference type="SMART" id="SM00257">
    <property type="entry name" value="LysM"/>
    <property type="match status" value="1"/>
</dbReference>
<evidence type="ECO:0000259" key="3">
    <source>
        <dbReference type="PROSITE" id="PS51782"/>
    </source>
</evidence>
<evidence type="ECO:0000313" key="5">
    <source>
        <dbReference type="Proteomes" id="UP000634043"/>
    </source>
</evidence>
<feature type="compositionally biased region" description="Low complexity" evidence="1">
    <location>
        <begin position="99"/>
        <end position="154"/>
    </location>
</feature>
<gene>
    <name evidence="4" type="ORF">GCM10011323_24800</name>
</gene>
<feature type="chain" id="PRO_5045157976" description="LysM domain-containing protein" evidence="2">
    <location>
        <begin position="26"/>
        <end position="423"/>
    </location>
</feature>
<feature type="compositionally biased region" description="Polar residues" evidence="1">
    <location>
        <begin position="161"/>
        <end position="182"/>
    </location>
</feature>
<dbReference type="PROSITE" id="PS51782">
    <property type="entry name" value="LYSM"/>
    <property type="match status" value="1"/>
</dbReference>
<reference evidence="5" key="1">
    <citation type="journal article" date="2019" name="Int. J. Syst. Evol. Microbiol.">
        <title>The Global Catalogue of Microorganisms (GCM) 10K type strain sequencing project: providing services to taxonomists for standard genome sequencing and annotation.</title>
        <authorList>
            <consortium name="The Broad Institute Genomics Platform"/>
            <consortium name="The Broad Institute Genome Sequencing Center for Infectious Disease"/>
            <person name="Wu L."/>
            <person name="Ma J."/>
        </authorList>
    </citation>
    <scope>NUCLEOTIDE SEQUENCE [LARGE SCALE GENOMIC DNA]</scope>
    <source>
        <strain evidence="5">CGMCC 1.12749</strain>
    </source>
</reference>
<dbReference type="InterPro" id="IPR036779">
    <property type="entry name" value="LysM_dom_sf"/>
</dbReference>
<keyword evidence="5" id="KW-1185">Reference proteome</keyword>
<evidence type="ECO:0000256" key="1">
    <source>
        <dbReference type="SAM" id="MobiDB-lite"/>
    </source>
</evidence>
<keyword evidence="2" id="KW-0732">Signal</keyword>
<dbReference type="Proteomes" id="UP000634043">
    <property type="component" value="Unassembled WGS sequence"/>
</dbReference>
<dbReference type="EMBL" id="BMFP01000004">
    <property type="protein sequence ID" value="GGG19723.1"/>
    <property type="molecule type" value="Genomic_DNA"/>
</dbReference>
<dbReference type="InterPro" id="IPR018392">
    <property type="entry name" value="LysM"/>
</dbReference>
<dbReference type="RefSeq" id="WP_188501815.1">
    <property type="nucleotide sequence ID" value="NZ_BMFP01000004.1"/>
</dbReference>
<feature type="signal peptide" evidence="2">
    <location>
        <begin position="1"/>
        <end position="25"/>
    </location>
</feature>